<evidence type="ECO:0000313" key="2">
    <source>
        <dbReference type="Proteomes" id="UP001254832"/>
    </source>
</evidence>
<gene>
    <name evidence="1" type="ORF">J2W91_001783</name>
</gene>
<accession>A0AAP5H3N4</accession>
<dbReference type="AlphaFoldDB" id="A0AAP5H3N4"/>
<organism evidence="1 2">
    <name type="scientific">Paenibacillus amylolyticus</name>
    <dbReference type="NCBI Taxonomy" id="1451"/>
    <lineage>
        <taxon>Bacteria</taxon>
        <taxon>Bacillati</taxon>
        <taxon>Bacillota</taxon>
        <taxon>Bacilli</taxon>
        <taxon>Bacillales</taxon>
        <taxon>Paenibacillaceae</taxon>
        <taxon>Paenibacillus</taxon>
    </lineage>
</organism>
<proteinExistence type="predicted"/>
<name>A0AAP5H3N4_PAEAM</name>
<dbReference type="Proteomes" id="UP001254832">
    <property type="component" value="Unassembled WGS sequence"/>
</dbReference>
<evidence type="ECO:0000313" key="1">
    <source>
        <dbReference type="EMBL" id="MDR6723331.1"/>
    </source>
</evidence>
<protein>
    <submittedName>
        <fullName evidence="1">Uncharacterized protein</fullName>
    </submittedName>
</protein>
<comment type="caution">
    <text evidence="1">The sequence shown here is derived from an EMBL/GenBank/DDBJ whole genome shotgun (WGS) entry which is preliminary data.</text>
</comment>
<dbReference type="EMBL" id="JAVDTR010000004">
    <property type="protein sequence ID" value="MDR6723331.1"/>
    <property type="molecule type" value="Genomic_DNA"/>
</dbReference>
<reference evidence="1" key="1">
    <citation type="submission" date="2023-07" db="EMBL/GenBank/DDBJ databases">
        <title>Sorghum-associated microbial communities from plants grown in Nebraska, USA.</title>
        <authorList>
            <person name="Schachtman D."/>
        </authorList>
    </citation>
    <scope>NUCLEOTIDE SEQUENCE</scope>
    <source>
        <strain evidence="1">BE80</strain>
    </source>
</reference>
<sequence length="47" mass="5621">MNSYKYLSNLLYVRVQKGRFSVPRRWDEARNGVAERRQDYVSNGHFG</sequence>